<dbReference type="Gene3D" id="3.40.50.300">
    <property type="entry name" value="P-loop containing nucleotide triphosphate hydrolases"/>
    <property type="match status" value="1"/>
</dbReference>
<sequence>MPLLGPLDPLPYRPRRVIVAGPSGAGKTTLARGISAVLGIVHVELDGLYHGADWVPRPEFLEDVYRFTAAPQWVTEWQYSAVRGHLAQRAELVVWLDFSRFRVMRQLVRRTVRRRVRREVLWNGNVEPGLWTVVTDPEHVLRWSWTSHHRTPVRVRELLERRADLPVVRLRSHTESRRWLGGPLREARGTAPAQG</sequence>
<proteinExistence type="predicted"/>
<evidence type="ECO:0000313" key="2">
    <source>
        <dbReference type="Proteomes" id="UP001589608"/>
    </source>
</evidence>
<organism evidence="1 2">
    <name type="scientific">Dactylosporangium vinaceum</name>
    <dbReference type="NCBI Taxonomy" id="53362"/>
    <lineage>
        <taxon>Bacteria</taxon>
        <taxon>Bacillati</taxon>
        <taxon>Actinomycetota</taxon>
        <taxon>Actinomycetes</taxon>
        <taxon>Micromonosporales</taxon>
        <taxon>Micromonosporaceae</taxon>
        <taxon>Dactylosporangium</taxon>
    </lineage>
</organism>
<accession>A0ABV5MCU9</accession>
<dbReference type="SUPFAM" id="SSF52540">
    <property type="entry name" value="P-loop containing nucleoside triphosphate hydrolases"/>
    <property type="match status" value="1"/>
</dbReference>
<dbReference type="PANTHER" id="PTHR37816">
    <property type="entry name" value="YALI0E33011P"/>
    <property type="match status" value="1"/>
</dbReference>
<dbReference type="Proteomes" id="UP001589608">
    <property type="component" value="Unassembled WGS sequence"/>
</dbReference>
<dbReference type="InterPro" id="IPR027417">
    <property type="entry name" value="P-loop_NTPase"/>
</dbReference>
<dbReference type="InterPro" id="IPR052922">
    <property type="entry name" value="Cytidylate_Kinase-2"/>
</dbReference>
<name>A0ABV5MCU9_9ACTN</name>
<reference evidence="1 2" key="1">
    <citation type="submission" date="2024-09" db="EMBL/GenBank/DDBJ databases">
        <authorList>
            <person name="Sun Q."/>
            <person name="Mori K."/>
        </authorList>
    </citation>
    <scope>NUCLEOTIDE SEQUENCE [LARGE SCALE GENOMIC DNA]</scope>
    <source>
        <strain evidence="1 2">JCM 3307</strain>
    </source>
</reference>
<dbReference type="RefSeq" id="WP_223104591.1">
    <property type="nucleotide sequence ID" value="NZ_CP061913.1"/>
</dbReference>
<keyword evidence="2" id="KW-1185">Reference proteome</keyword>
<comment type="caution">
    <text evidence="1">The sequence shown here is derived from an EMBL/GenBank/DDBJ whole genome shotgun (WGS) entry which is preliminary data.</text>
</comment>
<dbReference type="EMBL" id="JBHMCA010000049">
    <property type="protein sequence ID" value="MFB9446676.1"/>
    <property type="molecule type" value="Genomic_DNA"/>
</dbReference>
<dbReference type="PANTHER" id="PTHR37816:SF1">
    <property type="entry name" value="TOXIN"/>
    <property type="match status" value="1"/>
</dbReference>
<protein>
    <submittedName>
        <fullName evidence="1">AAA family ATPase</fullName>
    </submittedName>
</protein>
<evidence type="ECO:0000313" key="1">
    <source>
        <dbReference type="EMBL" id="MFB9446676.1"/>
    </source>
</evidence>
<gene>
    <name evidence="1" type="ORF">ACFFTR_26610</name>
</gene>